<evidence type="ECO:0000313" key="13">
    <source>
        <dbReference type="Proteomes" id="UP000274131"/>
    </source>
</evidence>
<reference evidence="14" key="1">
    <citation type="submission" date="2017-02" db="UniProtKB">
        <authorList>
            <consortium name="WormBaseParasite"/>
        </authorList>
    </citation>
    <scope>IDENTIFICATION</scope>
</reference>
<dbReference type="PANTHER" id="PTHR10811">
    <property type="entry name" value="FRINGE-RELATED"/>
    <property type="match status" value="1"/>
</dbReference>
<evidence type="ECO:0000256" key="1">
    <source>
        <dbReference type="ARBA" id="ARBA00004606"/>
    </source>
</evidence>
<reference evidence="12 13" key="2">
    <citation type="submission" date="2018-10" db="EMBL/GenBank/DDBJ databases">
        <authorList>
            <consortium name="Pathogen Informatics"/>
        </authorList>
    </citation>
    <scope>NUCLEOTIDE SEQUENCE [LARGE SCALE GENOMIC DNA]</scope>
</reference>
<evidence type="ECO:0000256" key="2">
    <source>
        <dbReference type="ARBA" id="ARBA00008661"/>
    </source>
</evidence>
<dbReference type="GO" id="GO:0016020">
    <property type="term" value="C:membrane"/>
    <property type="evidence" value="ECO:0007669"/>
    <property type="project" value="UniProtKB-SubCell"/>
</dbReference>
<keyword evidence="3" id="KW-0328">Glycosyltransferase</keyword>
<gene>
    <name evidence="12" type="ORF">EVEC_LOCUS9133</name>
</gene>
<dbReference type="GO" id="GO:0012505">
    <property type="term" value="C:endomembrane system"/>
    <property type="evidence" value="ECO:0007669"/>
    <property type="project" value="UniProtKB-SubCell"/>
</dbReference>
<evidence type="ECO:0000313" key="12">
    <source>
        <dbReference type="EMBL" id="VDD94382.1"/>
    </source>
</evidence>
<dbReference type="InterPro" id="IPR003378">
    <property type="entry name" value="Fringe-like_glycosylTrfase"/>
</dbReference>
<dbReference type="AlphaFoldDB" id="A0A0N4VG41"/>
<evidence type="ECO:0000256" key="9">
    <source>
        <dbReference type="ARBA" id="ARBA00037847"/>
    </source>
</evidence>
<proteinExistence type="inferred from homology"/>
<dbReference type="Proteomes" id="UP000274131">
    <property type="component" value="Unassembled WGS sequence"/>
</dbReference>
<dbReference type="OrthoDB" id="8959630at2759"/>
<organism evidence="14">
    <name type="scientific">Enterobius vermicularis</name>
    <name type="common">Human pinworm</name>
    <dbReference type="NCBI Taxonomy" id="51028"/>
    <lineage>
        <taxon>Eukaryota</taxon>
        <taxon>Metazoa</taxon>
        <taxon>Ecdysozoa</taxon>
        <taxon>Nematoda</taxon>
        <taxon>Chromadorea</taxon>
        <taxon>Rhabditida</taxon>
        <taxon>Spirurina</taxon>
        <taxon>Oxyuridomorpha</taxon>
        <taxon>Oxyuroidea</taxon>
        <taxon>Oxyuridae</taxon>
        <taxon>Enterobius</taxon>
    </lineage>
</organism>
<dbReference type="Gene3D" id="3.90.550.50">
    <property type="match status" value="1"/>
</dbReference>
<name>A0A0N4VG41_ENTVE</name>
<dbReference type="EMBL" id="UXUI01009832">
    <property type="protein sequence ID" value="VDD94382.1"/>
    <property type="molecule type" value="Genomic_DNA"/>
</dbReference>
<evidence type="ECO:0000256" key="8">
    <source>
        <dbReference type="ARBA" id="ARBA00023136"/>
    </source>
</evidence>
<evidence type="ECO:0000313" key="14">
    <source>
        <dbReference type="WBParaSite" id="EVEC_0000973601-mRNA-1"/>
    </source>
</evidence>
<evidence type="ECO:0000256" key="10">
    <source>
        <dbReference type="SAM" id="Phobius"/>
    </source>
</evidence>
<keyword evidence="8 10" id="KW-0472">Membrane</keyword>
<dbReference type="WBParaSite" id="EVEC_0000973601-mRNA-1">
    <property type="protein sequence ID" value="EVEC_0000973601-mRNA-1"/>
    <property type="gene ID" value="EVEC_0000973601"/>
</dbReference>
<feature type="domain" description="Fringe-like glycosyltransferase" evidence="11">
    <location>
        <begin position="43"/>
        <end position="288"/>
    </location>
</feature>
<evidence type="ECO:0000256" key="4">
    <source>
        <dbReference type="ARBA" id="ARBA00022679"/>
    </source>
</evidence>
<evidence type="ECO:0000256" key="3">
    <source>
        <dbReference type="ARBA" id="ARBA00022676"/>
    </source>
</evidence>
<evidence type="ECO:0000256" key="5">
    <source>
        <dbReference type="ARBA" id="ARBA00022692"/>
    </source>
</evidence>
<sequence length="313" mass="35572">MLRTVRSIGAHIVFVTLMITTVLFLSFSQLGFSRYIEKTPITVSVEDVIIAVKTTGKYHRSRVLDIVDTWFQLAPNIIFFVTDTEDEYLNKITGNKVILCDCLLGHTRESLCCKMNAELELFTSVKSRWGCHFDDDNYVHIAELLKLLEKYDPSADWYLGKPSTLGPVNLENANDKVDFWFATGGAGFCLSRSLLTKMVSYIRNGGFEMLGEQLKLPDDITLGYLINHLLNVNLTFIQKFHSHLEPLQDIPGDDLRDQISLSAGSYVKGERNLVNVPVIFSTKDDPRRFRSLHCFLYTDSCNQRSTLPILKVT</sequence>
<evidence type="ECO:0000256" key="6">
    <source>
        <dbReference type="ARBA" id="ARBA00022968"/>
    </source>
</evidence>
<dbReference type="Pfam" id="PF02434">
    <property type="entry name" value="Fringe"/>
    <property type="match status" value="1"/>
</dbReference>
<keyword evidence="5 10" id="KW-0812">Transmembrane</keyword>
<keyword evidence="13" id="KW-1185">Reference proteome</keyword>
<dbReference type="GO" id="GO:0016757">
    <property type="term" value="F:glycosyltransferase activity"/>
    <property type="evidence" value="ECO:0007669"/>
    <property type="project" value="UniProtKB-KW"/>
</dbReference>
<protein>
    <submittedName>
        <fullName evidence="14">Fringe glycosyltransferase</fullName>
    </submittedName>
</protein>
<comment type="subcellular location">
    <subcellularLocation>
        <location evidence="9">Endomembrane system</location>
        <topology evidence="9">Single-pass membrane protein</topology>
    </subcellularLocation>
    <subcellularLocation>
        <location evidence="1">Membrane</location>
        <topology evidence="1">Single-pass type II membrane protein</topology>
    </subcellularLocation>
</comment>
<feature type="transmembrane region" description="Helical" evidence="10">
    <location>
        <begin position="12"/>
        <end position="32"/>
    </location>
</feature>
<dbReference type="STRING" id="51028.A0A0N4VG41"/>
<keyword evidence="7 10" id="KW-1133">Transmembrane helix</keyword>
<evidence type="ECO:0000256" key="7">
    <source>
        <dbReference type="ARBA" id="ARBA00022989"/>
    </source>
</evidence>
<keyword evidence="4" id="KW-0808">Transferase</keyword>
<comment type="similarity">
    <text evidence="2">Belongs to the glycosyltransferase 31 family.</text>
</comment>
<evidence type="ECO:0000259" key="11">
    <source>
        <dbReference type="Pfam" id="PF02434"/>
    </source>
</evidence>
<keyword evidence="6" id="KW-0735">Signal-anchor</keyword>
<accession>A0A0N4VG41</accession>